<keyword evidence="1 6" id="KW-0808">Transferase</keyword>
<comment type="catalytic activity">
    <reaction evidence="3">
        <text>L-methionine sulfoximine + acetyl-CoA = N-acetyl-L-methionine sulfoximine + CoA + H(+)</text>
        <dbReference type="Rhea" id="RHEA:47660"/>
        <dbReference type="ChEBI" id="CHEBI:15378"/>
        <dbReference type="ChEBI" id="CHEBI:57287"/>
        <dbReference type="ChEBI" id="CHEBI:57288"/>
        <dbReference type="ChEBI" id="CHEBI:87826"/>
        <dbReference type="ChEBI" id="CHEBI:87827"/>
    </reaction>
</comment>
<comment type="catalytic activity">
    <reaction evidence="4">
        <text>L-methionine sulfone + acetyl-CoA = N-acetyl-L-methionine sulfone + CoA + H(+)</text>
        <dbReference type="Rhea" id="RHEA:47656"/>
        <dbReference type="ChEBI" id="CHEBI:15378"/>
        <dbReference type="ChEBI" id="CHEBI:57287"/>
        <dbReference type="ChEBI" id="CHEBI:57288"/>
        <dbReference type="ChEBI" id="CHEBI:87824"/>
        <dbReference type="ChEBI" id="CHEBI:87825"/>
    </reaction>
</comment>
<dbReference type="SUPFAM" id="SSF55729">
    <property type="entry name" value="Acyl-CoA N-acyltransferases (Nat)"/>
    <property type="match status" value="1"/>
</dbReference>
<evidence type="ECO:0000259" key="5">
    <source>
        <dbReference type="PROSITE" id="PS51186"/>
    </source>
</evidence>
<dbReference type="AlphaFoldDB" id="A0A1R0FB24"/>
<dbReference type="PROSITE" id="PS51186">
    <property type="entry name" value="GNAT"/>
    <property type="match status" value="1"/>
</dbReference>
<proteinExistence type="predicted"/>
<evidence type="ECO:0000256" key="1">
    <source>
        <dbReference type="ARBA" id="ARBA00022679"/>
    </source>
</evidence>
<dbReference type="CDD" id="cd04301">
    <property type="entry name" value="NAT_SF"/>
    <property type="match status" value="1"/>
</dbReference>
<accession>A0A1R0FB24</accession>
<gene>
    <name evidence="6" type="ORF">PEB0149_015830</name>
</gene>
<dbReference type="InterPro" id="IPR016181">
    <property type="entry name" value="Acyl_CoA_acyltransferase"/>
</dbReference>
<dbReference type="Proteomes" id="UP000187344">
    <property type="component" value="Unassembled WGS sequence"/>
</dbReference>
<dbReference type="PANTHER" id="PTHR43072">
    <property type="entry name" value="N-ACETYLTRANSFERASE"/>
    <property type="match status" value="1"/>
</dbReference>
<dbReference type="Pfam" id="PF13420">
    <property type="entry name" value="Acetyltransf_4"/>
    <property type="match status" value="1"/>
</dbReference>
<evidence type="ECO:0000313" key="6">
    <source>
        <dbReference type="EMBL" id="OLY44118.1"/>
    </source>
</evidence>
<dbReference type="PANTHER" id="PTHR43072:SF23">
    <property type="entry name" value="UPF0039 PROTEIN C11D3.02C"/>
    <property type="match status" value="1"/>
</dbReference>
<sequence length="163" mass="18249">MITIRPAEERDLEAIKDIYNDAVKNTLAIWNEKTVDLDNRREWLKTRNAAGYPVLVAEDNGKTVGYASYGPFRPFEGYRYSAEISIYIEKTERGKGIGKKLLGALITHAEQNHIHVLVAGIEAGNKASIAIHKAFGFTITGHMPEVGRKAGQWLNLVLMQRIL</sequence>
<organism evidence="6 7">
    <name type="scientific">Bartonella apis</name>
    <dbReference type="NCBI Taxonomy" id="1686310"/>
    <lineage>
        <taxon>Bacteria</taxon>
        <taxon>Pseudomonadati</taxon>
        <taxon>Pseudomonadota</taxon>
        <taxon>Alphaproteobacteria</taxon>
        <taxon>Hyphomicrobiales</taxon>
        <taxon>Bartonellaceae</taxon>
        <taxon>Bartonella</taxon>
    </lineage>
</organism>
<dbReference type="Gene3D" id="3.40.630.30">
    <property type="match status" value="1"/>
</dbReference>
<protein>
    <submittedName>
        <fullName evidence="6">Phosphinothricin acetyltransferase</fullName>
        <ecNumber evidence="6">2.3.1.183</ecNumber>
    </submittedName>
</protein>
<evidence type="ECO:0000313" key="7">
    <source>
        <dbReference type="Proteomes" id="UP000187344"/>
    </source>
</evidence>
<dbReference type="InterPro" id="IPR000182">
    <property type="entry name" value="GNAT_dom"/>
</dbReference>
<dbReference type="GO" id="GO:0102971">
    <property type="term" value="F:phosphinothricin N-acetyltransferase activity"/>
    <property type="evidence" value="ECO:0007669"/>
    <property type="project" value="UniProtKB-EC"/>
</dbReference>
<keyword evidence="2 6" id="KW-0012">Acyltransferase</keyword>
<evidence type="ECO:0000256" key="2">
    <source>
        <dbReference type="ARBA" id="ARBA00023315"/>
    </source>
</evidence>
<keyword evidence="7" id="KW-1185">Reference proteome</keyword>
<evidence type="ECO:0000256" key="3">
    <source>
        <dbReference type="ARBA" id="ARBA00050603"/>
    </source>
</evidence>
<dbReference type="OrthoDB" id="5459937at2"/>
<dbReference type="RefSeq" id="WP_075869285.1">
    <property type="nucleotide sequence ID" value="NZ_CALYQA010000011.1"/>
</dbReference>
<dbReference type="EC" id="2.3.1.183" evidence="6"/>
<comment type="caution">
    <text evidence="6">The sequence shown here is derived from an EMBL/GenBank/DDBJ whole genome shotgun (WGS) entry which is preliminary data.</text>
</comment>
<evidence type="ECO:0000256" key="4">
    <source>
        <dbReference type="ARBA" id="ARBA00051334"/>
    </source>
</evidence>
<dbReference type="FunFam" id="3.40.630.30:FF:000026">
    <property type="entry name" value="Phosphinothricin acetyltransferase"/>
    <property type="match status" value="1"/>
</dbReference>
<feature type="domain" description="N-acetyltransferase" evidence="5">
    <location>
        <begin position="2"/>
        <end position="163"/>
    </location>
</feature>
<name>A0A1R0FB24_9HYPH</name>
<reference evidence="6 7" key="1">
    <citation type="submission" date="2016-12" db="EMBL/GenBank/DDBJ databases">
        <title>Comparative genomics of Bartonella apis.</title>
        <authorList>
            <person name="Engel P."/>
        </authorList>
    </citation>
    <scope>NUCLEOTIDE SEQUENCE [LARGE SCALE GENOMIC DNA]</scope>
    <source>
        <strain evidence="6 7">PEB0149</strain>
    </source>
</reference>
<dbReference type="EMBL" id="LXYT01000001">
    <property type="protein sequence ID" value="OLY44118.1"/>
    <property type="molecule type" value="Genomic_DNA"/>
</dbReference>